<proteinExistence type="predicted"/>
<accession>F5YDW1</accession>
<dbReference type="EMBL" id="CP001841">
    <property type="protein sequence ID" value="AEF82213.1"/>
    <property type="molecule type" value="Genomic_DNA"/>
</dbReference>
<evidence type="ECO:0000313" key="2">
    <source>
        <dbReference type="Proteomes" id="UP000009222"/>
    </source>
</evidence>
<gene>
    <name evidence="1" type="ordered locus">TREAZ_1595</name>
</gene>
<dbReference type="Proteomes" id="UP000009222">
    <property type="component" value="Chromosome"/>
</dbReference>
<reference evidence="1 2" key="2">
    <citation type="journal article" date="2011" name="ISME J.">
        <title>RNA-seq reveals cooperative metabolic interactions between two termite-gut spirochete species in co-culture.</title>
        <authorList>
            <person name="Rosenthal A.Z."/>
            <person name="Matson E.G."/>
            <person name="Eldar A."/>
            <person name="Leadbetter J.R."/>
        </authorList>
    </citation>
    <scope>NUCLEOTIDE SEQUENCE [LARGE SCALE GENOMIC DNA]</scope>
    <source>
        <strain evidence="2">ATCC BAA-888 / DSM 13862 / ZAS-9</strain>
    </source>
</reference>
<name>F5YDW1_LEAAZ</name>
<dbReference type="eggNOG" id="COG5493">
    <property type="taxonomic scope" value="Bacteria"/>
</dbReference>
<dbReference type="STRING" id="545695.TREAZ_1595"/>
<dbReference type="InParanoid" id="F5YDW1"/>
<dbReference type="RefSeq" id="WP_015710423.1">
    <property type="nucleotide sequence ID" value="NC_015577.1"/>
</dbReference>
<evidence type="ECO:0000313" key="1">
    <source>
        <dbReference type="EMBL" id="AEF82213.1"/>
    </source>
</evidence>
<dbReference type="AlphaFoldDB" id="F5YDW1"/>
<dbReference type="KEGG" id="taz:TREAZ_1595"/>
<dbReference type="OrthoDB" id="428358at2"/>
<sequence length="83" mass="9479">MIVETKAKPNTDDIDEHIKRMEKLRTYADLHNDTRKYFGAIAGVVMNDSEKKYALKKGFYVIEPSGETFNITEPEGTGKPKAW</sequence>
<organism evidence="1 2">
    <name type="scientific">Leadbettera azotonutricia (strain ATCC BAA-888 / DSM 13862 / ZAS-9)</name>
    <name type="common">Treponema azotonutricium</name>
    <dbReference type="NCBI Taxonomy" id="545695"/>
    <lineage>
        <taxon>Bacteria</taxon>
        <taxon>Pseudomonadati</taxon>
        <taxon>Spirochaetota</taxon>
        <taxon>Spirochaetia</taxon>
        <taxon>Spirochaetales</taxon>
        <taxon>Breznakiellaceae</taxon>
        <taxon>Leadbettera</taxon>
    </lineage>
</organism>
<reference evidence="2" key="1">
    <citation type="submission" date="2009-12" db="EMBL/GenBank/DDBJ databases">
        <title>Complete sequence of Treponema azotonutricium strain ZAS-9.</title>
        <authorList>
            <person name="Tetu S.G."/>
            <person name="Matson E."/>
            <person name="Ren Q."/>
            <person name="Seshadri R."/>
            <person name="Elbourne L."/>
            <person name="Hassan K.A."/>
            <person name="Durkin A."/>
            <person name="Radune D."/>
            <person name="Mohamoud Y."/>
            <person name="Shay R."/>
            <person name="Jin S."/>
            <person name="Zhang X."/>
            <person name="Lucey K."/>
            <person name="Ballor N.R."/>
            <person name="Ottesen E."/>
            <person name="Rosenthal R."/>
            <person name="Allen A."/>
            <person name="Leadbetter J.R."/>
            <person name="Paulsen I.T."/>
        </authorList>
    </citation>
    <scope>NUCLEOTIDE SEQUENCE [LARGE SCALE GENOMIC DNA]</scope>
    <source>
        <strain evidence="2">ATCC BAA-888 / DSM 13862 / ZAS-9</strain>
    </source>
</reference>
<protein>
    <submittedName>
        <fullName evidence="1">Uncharacterized protein</fullName>
    </submittedName>
</protein>
<dbReference type="HOGENOM" id="CLU_2541570_0_0_12"/>
<keyword evidence="2" id="KW-1185">Reference proteome</keyword>